<sequence>MWGDYHNTLDPSHPNYQNQKDKLISQAKLIAGITAAYAGEDVNLAASVAAEAVENNSLRAVVQTVKMAGKLVKVAVKNSKVTIKDLKDVLRKEGFDLVDDLITLTDGQLTFDDAKAIIDLVVGTNLNNRQEKIDMIVKKRGLNTNPYSFSDLEKIASKFGYESKTIGGVKLFYNKKGNPKYLIRSNTSHSGDVFKGVNDERSAINIASRGSSKAGERLGSYNIHLERVGD</sequence>
<dbReference type="GO" id="GO:0090729">
    <property type="term" value="F:toxin activity"/>
    <property type="evidence" value="ECO:0007669"/>
    <property type="project" value="UniProtKB-KW"/>
</dbReference>
<evidence type="ECO:0000256" key="1">
    <source>
        <dbReference type="ARBA" id="ARBA00004219"/>
    </source>
</evidence>
<dbReference type="AlphaFoldDB" id="A0AB36DN84"/>
<organism evidence="6 7">
    <name type="scientific">Moraxella catarrhalis</name>
    <name type="common">Branhamella catarrhalis</name>
    <dbReference type="NCBI Taxonomy" id="480"/>
    <lineage>
        <taxon>Bacteria</taxon>
        <taxon>Pseudomonadati</taxon>
        <taxon>Pseudomonadota</taxon>
        <taxon>Gammaproteobacteria</taxon>
        <taxon>Moraxellales</taxon>
        <taxon>Moraxellaceae</taxon>
        <taxon>Moraxella</taxon>
    </lineage>
</organism>
<evidence type="ECO:0000259" key="5">
    <source>
        <dbReference type="Pfam" id="PF04829"/>
    </source>
</evidence>
<comment type="subcellular location">
    <subcellularLocation>
        <location evidence="1">Target cell</location>
        <location evidence="1">Target cell cytoplasm</location>
    </subcellularLocation>
</comment>
<keyword evidence="2" id="KW-0800">Toxin</keyword>
<proteinExistence type="predicted"/>
<name>A0AB36DN84_MORCA</name>
<evidence type="ECO:0000256" key="2">
    <source>
        <dbReference type="ARBA" id="ARBA00022656"/>
    </source>
</evidence>
<dbReference type="Proteomes" id="UP000078295">
    <property type="component" value="Unassembled WGS sequence"/>
</dbReference>
<feature type="domain" description="VENN motif-containing" evidence="5">
    <location>
        <begin position="18"/>
        <end position="59"/>
    </location>
</feature>
<keyword evidence="4" id="KW-0843">Virulence</keyword>
<keyword evidence="3" id="KW-1266">Target cell cytoplasm</keyword>
<dbReference type="InterPro" id="IPR006914">
    <property type="entry name" value="VENN_dom"/>
</dbReference>
<dbReference type="EMBL" id="LXHQ01000038">
    <property type="protein sequence ID" value="OAV24055.1"/>
    <property type="molecule type" value="Genomic_DNA"/>
</dbReference>
<reference evidence="6 7" key="1">
    <citation type="journal article" date="2016" name="Genome Biol. Evol.">
        <title>Comparative Genomic Analyses of the Moraxella catarrhalis Serosensitive and Seroresistant Lineages Demonstrate Their Independent Evolution.</title>
        <authorList>
            <person name="Earl J.P."/>
            <person name="de Vries S.P."/>
            <person name="Ahmed A."/>
            <person name="Powell E."/>
            <person name="Schultz M.P."/>
            <person name="Hermans P.W."/>
            <person name="Hill D.J."/>
            <person name="Zhou Z."/>
            <person name="Constantinidou C.I."/>
            <person name="Hu F.Z."/>
            <person name="Bootsma H.J."/>
            <person name="Ehrlich G.D."/>
        </authorList>
    </citation>
    <scope>NUCLEOTIDE SEQUENCE [LARGE SCALE GENOMIC DNA]</scope>
    <source>
        <strain evidence="6 7">F23</strain>
    </source>
</reference>
<evidence type="ECO:0000313" key="6">
    <source>
        <dbReference type="EMBL" id="OAV24055.1"/>
    </source>
</evidence>
<dbReference type="InterPro" id="IPR038181">
    <property type="entry name" value="Ntox21_sf"/>
</dbReference>
<dbReference type="Pfam" id="PF04829">
    <property type="entry name" value="PT-VENN"/>
    <property type="match status" value="1"/>
</dbReference>
<protein>
    <recommendedName>
        <fullName evidence="5">VENN motif-containing domain-containing protein</fullName>
    </recommendedName>
</protein>
<dbReference type="Gene3D" id="3.10.380.20">
    <property type="entry name" value="Novel toxin 21 (CdiA), C-terminal domain"/>
    <property type="match status" value="1"/>
</dbReference>
<comment type="caution">
    <text evidence="6">The sequence shown here is derived from an EMBL/GenBank/DDBJ whole genome shotgun (WGS) entry which is preliminary data.</text>
</comment>
<evidence type="ECO:0000256" key="3">
    <source>
        <dbReference type="ARBA" id="ARBA00022913"/>
    </source>
</evidence>
<accession>A0AB36DN84</accession>
<evidence type="ECO:0000313" key="7">
    <source>
        <dbReference type="Proteomes" id="UP000078295"/>
    </source>
</evidence>
<evidence type="ECO:0000256" key="4">
    <source>
        <dbReference type="ARBA" id="ARBA00023026"/>
    </source>
</evidence>
<gene>
    <name evidence="6" type="ORF">AO370_1532</name>
</gene>